<dbReference type="EMBL" id="JAMQOL010000031">
    <property type="protein sequence ID" value="MCM4080408.1"/>
    <property type="molecule type" value="Genomic_DNA"/>
</dbReference>
<organism evidence="1 2">
    <name type="scientific">Paractinoplanes hotanensis</name>
    <dbReference type="NCBI Taxonomy" id="2906497"/>
    <lineage>
        <taxon>Bacteria</taxon>
        <taxon>Bacillati</taxon>
        <taxon>Actinomycetota</taxon>
        <taxon>Actinomycetes</taxon>
        <taxon>Micromonosporales</taxon>
        <taxon>Micromonosporaceae</taxon>
        <taxon>Paractinoplanes</taxon>
    </lineage>
</organism>
<proteinExistence type="predicted"/>
<dbReference type="RefSeq" id="WP_251800198.1">
    <property type="nucleotide sequence ID" value="NZ_JAMQOL010000031.1"/>
</dbReference>
<accession>A0ABT0Y301</accession>
<keyword evidence="2" id="KW-1185">Reference proteome</keyword>
<evidence type="ECO:0000313" key="2">
    <source>
        <dbReference type="Proteomes" id="UP001523216"/>
    </source>
</evidence>
<name>A0ABT0Y301_9ACTN</name>
<sequence length="150" mass="16289">MAAKTALTVRVHISGVREVLAALKQLPKDASVELKAAALEISKEIAAEAKQAGINEGRQAALVATTVRAAKDRLPVVVAGGNKKLGSNKKPAYKLLFGSEFGANYYDQFGKPHIGTESYWFFKTIKDNQVEISRRWLEAADEVVRKFGGS</sequence>
<comment type="caution">
    <text evidence="1">The sequence shown here is derived from an EMBL/GenBank/DDBJ whole genome shotgun (WGS) entry which is preliminary data.</text>
</comment>
<gene>
    <name evidence="1" type="ORF">LXN57_22765</name>
</gene>
<evidence type="ECO:0008006" key="3">
    <source>
        <dbReference type="Google" id="ProtNLM"/>
    </source>
</evidence>
<reference evidence="1 2" key="1">
    <citation type="submission" date="2022-06" db="EMBL/GenBank/DDBJ databases">
        <title>Actinoplanes abujensis sp. nov., isolated from Nigerian arid soil.</title>
        <authorList>
            <person name="Ding P."/>
        </authorList>
    </citation>
    <scope>NUCLEOTIDE SEQUENCE [LARGE SCALE GENOMIC DNA]</scope>
    <source>
        <strain evidence="2">TRM88002</strain>
    </source>
</reference>
<evidence type="ECO:0000313" key="1">
    <source>
        <dbReference type="EMBL" id="MCM4080408.1"/>
    </source>
</evidence>
<protein>
    <recommendedName>
        <fullName evidence="3">HK97 gp10 family phage protein</fullName>
    </recommendedName>
</protein>
<dbReference type="Proteomes" id="UP001523216">
    <property type="component" value="Unassembled WGS sequence"/>
</dbReference>